<gene>
    <name evidence="1" type="ORF">RAQ16_03940</name>
</gene>
<evidence type="ECO:0008006" key="3">
    <source>
        <dbReference type="Google" id="ProtNLM"/>
    </source>
</evidence>
<dbReference type="Proteomes" id="UP001177898">
    <property type="component" value="Unassembled WGS sequence"/>
</dbReference>
<proteinExistence type="predicted"/>
<keyword evidence="2" id="KW-1185">Reference proteome</keyword>
<evidence type="ECO:0000313" key="1">
    <source>
        <dbReference type="EMBL" id="MDQ1851558.1"/>
    </source>
</evidence>
<reference evidence="1" key="1">
    <citation type="submission" date="2023-08" db="EMBL/GenBank/DDBJ databases">
        <title>Functional annotation and safety assessment of Bacillus stercoris.</title>
        <authorList>
            <person name="Pandit N.T."/>
            <person name="Ahir S.V."/>
            <person name="Chauhan D.A."/>
            <person name="Bose A."/>
            <person name="Dunlap C."/>
            <person name="Doshi J.A."/>
        </authorList>
    </citation>
    <scope>NUCLEOTIDE SEQUENCE</scope>
    <source>
        <strain evidence="1">ZBMF30</strain>
    </source>
</reference>
<sequence length="42" mass="5029">MQKRPDLIFRLSLFERVMKIIFFIADKLSEKDGLDRSKCLNL</sequence>
<name>A0ABU0V3R1_9BACI</name>
<evidence type="ECO:0000313" key="2">
    <source>
        <dbReference type="Proteomes" id="UP001177898"/>
    </source>
</evidence>
<organism evidence="1 2">
    <name type="scientific">Bacillus stercoris</name>
    <dbReference type="NCBI Taxonomy" id="2054641"/>
    <lineage>
        <taxon>Bacteria</taxon>
        <taxon>Bacillati</taxon>
        <taxon>Bacillota</taxon>
        <taxon>Bacilli</taxon>
        <taxon>Bacillales</taxon>
        <taxon>Bacillaceae</taxon>
        <taxon>Bacillus</taxon>
    </lineage>
</organism>
<comment type="caution">
    <text evidence="1">The sequence shown here is derived from an EMBL/GenBank/DDBJ whole genome shotgun (WGS) entry which is preliminary data.</text>
</comment>
<dbReference type="EMBL" id="JAVCYS010000002">
    <property type="protein sequence ID" value="MDQ1851558.1"/>
    <property type="molecule type" value="Genomic_DNA"/>
</dbReference>
<protein>
    <recommendedName>
        <fullName evidence="3">MarR family transcriptional regulator</fullName>
    </recommendedName>
</protein>
<dbReference type="RefSeq" id="WP_069149903.1">
    <property type="nucleotide sequence ID" value="NZ_JAJCUA010000001.1"/>
</dbReference>
<accession>A0ABU0V3R1</accession>